<accession>A0A922HU00</accession>
<dbReference type="AlphaFoldDB" id="A0A922HU00"/>
<comment type="caution">
    <text evidence="1">The sequence shown here is derived from an EMBL/GenBank/DDBJ whole genome shotgun (WGS) entry which is preliminary data.</text>
</comment>
<evidence type="ECO:0000313" key="1">
    <source>
        <dbReference type="EMBL" id="KAH9501551.1"/>
    </source>
</evidence>
<dbReference type="EMBL" id="ASGP02000006">
    <property type="protein sequence ID" value="KAH9501551.1"/>
    <property type="molecule type" value="Genomic_DNA"/>
</dbReference>
<keyword evidence="2" id="KW-1185">Reference proteome</keyword>
<evidence type="ECO:0000313" key="2">
    <source>
        <dbReference type="Proteomes" id="UP000790347"/>
    </source>
</evidence>
<dbReference type="Proteomes" id="UP000790347">
    <property type="component" value="Unassembled WGS sequence"/>
</dbReference>
<protein>
    <submittedName>
        <fullName evidence="1">Uncharacterized protein</fullName>
    </submittedName>
</protein>
<organism evidence="1 2">
    <name type="scientific">Dermatophagoides farinae</name>
    <name type="common">American house dust mite</name>
    <dbReference type="NCBI Taxonomy" id="6954"/>
    <lineage>
        <taxon>Eukaryota</taxon>
        <taxon>Metazoa</taxon>
        <taxon>Ecdysozoa</taxon>
        <taxon>Arthropoda</taxon>
        <taxon>Chelicerata</taxon>
        <taxon>Arachnida</taxon>
        <taxon>Acari</taxon>
        <taxon>Acariformes</taxon>
        <taxon>Sarcoptiformes</taxon>
        <taxon>Astigmata</taxon>
        <taxon>Psoroptidia</taxon>
        <taxon>Analgoidea</taxon>
        <taxon>Pyroglyphidae</taxon>
        <taxon>Dermatophagoidinae</taxon>
        <taxon>Dermatophagoides</taxon>
    </lineage>
</organism>
<proteinExistence type="predicted"/>
<reference evidence="1" key="2">
    <citation type="journal article" date="2022" name="Res Sq">
        <title>Comparative Genomics Reveals Insights into the Divergent Evolution of Astigmatic Mites and Household Pest Adaptations.</title>
        <authorList>
            <person name="Xiong Q."/>
            <person name="Wan A.T.-Y."/>
            <person name="Liu X.-Y."/>
            <person name="Fung C.S.-H."/>
            <person name="Xiao X."/>
            <person name="Malainual N."/>
            <person name="Hou J."/>
            <person name="Wang L."/>
            <person name="Wang M."/>
            <person name="Yang K."/>
            <person name="Cui Y."/>
            <person name="Leung E."/>
            <person name="Nong W."/>
            <person name="Shin S.-K."/>
            <person name="Au S."/>
            <person name="Jeong K.Y."/>
            <person name="Chew F.T."/>
            <person name="Hui J."/>
            <person name="Leung T.F."/>
            <person name="Tungtrongchitr A."/>
            <person name="Zhong N."/>
            <person name="Liu Z."/>
            <person name="Tsui S."/>
        </authorList>
    </citation>
    <scope>NUCLEOTIDE SEQUENCE</scope>
    <source>
        <strain evidence="1">Derf</strain>
        <tissue evidence="1">Whole organism</tissue>
    </source>
</reference>
<sequence length="67" mass="7545">MVDNNNGNDSKINVVHDDIINENIDTIDIIDDHTAAAPLETETLSEMSFDVLFSELISEIMRPNKKE</sequence>
<gene>
    <name evidence="1" type="ORF">DERF_012389</name>
</gene>
<name>A0A922HU00_DERFA</name>
<reference evidence="1" key="1">
    <citation type="submission" date="2013-05" db="EMBL/GenBank/DDBJ databases">
        <authorList>
            <person name="Yim A.K.Y."/>
            <person name="Chan T.F."/>
            <person name="Ji K.M."/>
            <person name="Liu X.Y."/>
            <person name="Zhou J.W."/>
            <person name="Li R.Q."/>
            <person name="Yang K.Y."/>
            <person name="Li J."/>
            <person name="Li M."/>
            <person name="Law P.T.W."/>
            <person name="Wu Y.L."/>
            <person name="Cai Z.L."/>
            <person name="Qin H."/>
            <person name="Bao Y."/>
            <person name="Leung R.K.K."/>
            <person name="Ng P.K.S."/>
            <person name="Zou J."/>
            <person name="Zhong X.J."/>
            <person name="Ran P.X."/>
            <person name="Zhong N.S."/>
            <person name="Liu Z.G."/>
            <person name="Tsui S.K.W."/>
        </authorList>
    </citation>
    <scope>NUCLEOTIDE SEQUENCE</scope>
    <source>
        <strain evidence="1">Derf</strain>
        <tissue evidence="1">Whole organism</tissue>
    </source>
</reference>